<protein>
    <submittedName>
        <fullName evidence="10">Proline/glycine betaine transporter</fullName>
    </submittedName>
</protein>
<proteinExistence type="predicted"/>
<evidence type="ECO:0000313" key="11">
    <source>
        <dbReference type="Proteomes" id="UP000254603"/>
    </source>
</evidence>
<name>A0A378XEP9_9BURK</name>
<keyword evidence="7 8" id="KW-0472">Membrane</keyword>
<feature type="transmembrane region" description="Helical" evidence="8">
    <location>
        <begin position="52"/>
        <end position="76"/>
    </location>
</feature>
<dbReference type="InterPro" id="IPR016032">
    <property type="entry name" value="Sig_transdc_resp-reg_C-effctor"/>
</dbReference>
<dbReference type="GO" id="GO:0003677">
    <property type="term" value="F:DNA binding"/>
    <property type="evidence" value="ECO:0007669"/>
    <property type="project" value="InterPro"/>
</dbReference>
<dbReference type="InterPro" id="IPR051084">
    <property type="entry name" value="H+-coupled_symporters"/>
</dbReference>
<dbReference type="InterPro" id="IPR036259">
    <property type="entry name" value="MFS_trans_sf"/>
</dbReference>
<evidence type="ECO:0000313" key="10">
    <source>
        <dbReference type="EMBL" id="SUA51521.1"/>
    </source>
</evidence>
<dbReference type="PANTHER" id="PTHR43528">
    <property type="entry name" value="ALPHA-KETOGLUTARATE PERMEASE"/>
    <property type="match status" value="1"/>
</dbReference>
<dbReference type="Pfam" id="PF00083">
    <property type="entry name" value="Sugar_tr"/>
    <property type="match status" value="1"/>
</dbReference>
<reference evidence="10 11" key="1">
    <citation type="submission" date="2018-06" db="EMBL/GenBank/DDBJ databases">
        <authorList>
            <consortium name="Pathogen Informatics"/>
            <person name="Doyle S."/>
        </authorList>
    </citation>
    <scope>NUCLEOTIDE SEQUENCE [LARGE SCALE GENOMIC DNA]</scope>
    <source>
        <strain evidence="10 11">NCTC11997</strain>
    </source>
</reference>
<dbReference type="SUPFAM" id="SSF46894">
    <property type="entry name" value="C-terminal effector domain of the bipartite response regulators"/>
    <property type="match status" value="1"/>
</dbReference>
<dbReference type="GO" id="GO:0005886">
    <property type="term" value="C:plasma membrane"/>
    <property type="evidence" value="ECO:0007669"/>
    <property type="project" value="UniProtKB-SubCell"/>
</dbReference>
<feature type="domain" description="Major facilitator superfamily (MFS) profile" evidence="9">
    <location>
        <begin position="1"/>
        <end position="146"/>
    </location>
</feature>
<evidence type="ECO:0000256" key="1">
    <source>
        <dbReference type="ARBA" id="ARBA00004651"/>
    </source>
</evidence>
<dbReference type="Pfam" id="PF00196">
    <property type="entry name" value="GerE"/>
    <property type="match status" value="1"/>
</dbReference>
<evidence type="ECO:0000256" key="8">
    <source>
        <dbReference type="SAM" id="Phobius"/>
    </source>
</evidence>
<evidence type="ECO:0000259" key="9">
    <source>
        <dbReference type="PROSITE" id="PS50850"/>
    </source>
</evidence>
<keyword evidence="4 8" id="KW-0812">Transmembrane</keyword>
<keyword evidence="5" id="KW-0769">Symport</keyword>
<keyword evidence="6 8" id="KW-1133">Transmembrane helix</keyword>
<keyword evidence="2" id="KW-0813">Transport</keyword>
<evidence type="ECO:0000256" key="5">
    <source>
        <dbReference type="ARBA" id="ARBA00022847"/>
    </source>
</evidence>
<accession>A0A378XEP9</accession>
<dbReference type="InterPro" id="IPR005828">
    <property type="entry name" value="MFS_sugar_transport-like"/>
</dbReference>
<evidence type="ECO:0000256" key="4">
    <source>
        <dbReference type="ARBA" id="ARBA00022692"/>
    </source>
</evidence>
<feature type="transmembrane region" description="Helical" evidence="8">
    <location>
        <begin position="88"/>
        <end position="109"/>
    </location>
</feature>
<comment type="subcellular location">
    <subcellularLocation>
        <location evidence="1">Cell membrane</location>
        <topology evidence="1">Multi-pass membrane protein</topology>
    </subcellularLocation>
</comment>
<dbReference type="SUPFAM" id="SSF103473">
    <property type="entry name" value="MFS general substrate transporter"/>
    <property type="match status" value="1"/>
</dbReference>
<feature type="transmembrane region" description="Helical" evidence="8">
    <location>
        <begin position="121"/>
        <end position="142"/>
    </location>
</feature>
<dbReference type="InterPro" id="IPR020846">
    <property type="entry name" value="MFS_dom"/>
</dbReference>
<dbReference type="GO" id="GO:0006355">
    <property type="term" value="P:regulation of DNA-templated transcription"/>
    <property type="evidence" value="ECO:0007669"/>
    <property type="project" value="InterPro"/>
</dbReference>
<dbReference type="Gene3D" id="1.20.1250.20">
    <property type="entry name" value="MFS general substrate transporter like domains"/>
    <property type="match status" value="1"/>
</dbReference>
<dbReference type="InterPro" id="IPR036388">
    <property type="entry name" value="WH-like_DNA-bd_sf"/>
</dbReference>
<gene>
    <name evidence="10" type="ORF">NCTC11997_00642</name>
</gene>
<dbReference type="GO" id="GO:0015293">
    <property type="term" value="F:symporter activity"/>
    <property type="evidence" value="ECO:0007669"/>
    <property type="project" value="UniProtKB-KW"/>
</dbReference>
<dbReference type="EMBL" id="UGSB01000001">
    <property type="protein sequence ID" value="SUA51521.1"/>
    <property type="molecule type" value="Genomic_DNA"/>
</dbReference>
<dbReference type="Gene3D" id="1.10.10.10">
    <property type="entry name" value="Winged helix-like DNA-binding domain superfamily/Winged helix DNA-binding domain"/>
    <property type="match status" value="1"/>
</dbReference>
<dbReference type="STRING" id="1122619.GCA_000373745_01805"/>
<evidence type="ECO:0000256" key="7">
    <source>
        <dbReference type="ARBA" id="ARBA00023136"/>
    </source>
</evidence>
<dbReference type="PANTHER" id="PTHR43528:SF1">
    <property type="entry name" value="ALPHA-KETOGLUTARATE PERMEASE"/>
    <property type="match status" value="1"/>
</dbReference>
<dbReference type="AlphaFoldDB" id="A0A378XEP9"/>
<evidence type="ECO:0000256" key="2">
    <source>
        <dbReference type="ARBA" id="ARBA00022448"/>
    </source>
</evidence>
<organism evidence="10 11">
    <name type="scientific">Oligella ureolytica</name>
    <dbReference type="NCBI Taxonomy" id="90244"/>
    <lineage>
        <taxon>Bacteria</taxon>
        <taxon>Pseudomonadati</taxon>
        <taxon>Pseudomonadota</taxon>
        <taxon>Betaproteobacteria</taxon>
        <taxon>Burkholderiales</taxon>
        <taxon>Alcaligenaceae</taxon>
        <taxon>Oligella</taxon>
    </lineage>
</organism>
<dbReference type="PROSITE" id="PS50850">
    <property type="entry name" value="MFS"/>
    <property type="match status" value="1"/>
</dbReference>
<dbReference type="InterPro" id="IPR000792">
    <property type="entry name" value="Tscrpt_reg_LuxR_C"/>
</dbReference>
<evidence type="ECO:0000256" key="3">
    <source>
        <dbReference type="ARBA" id="ARBA00022475"/>
    </source>
</evidence>
<dbReference type="Proteomes" id="UP000254603">
    <property type="component" value="Unassembled WGS sequence"/>
</dbReference>
<sequence>MNALHRLFRALTQCRQVVVNELEVALAQLTSKKIAMNLGLSPRTVETHRGRIIISALIGMMILGVGVAVIGSVVAVQLSEMFSTDMRYTASGMCYNFSFALFGGTAPYVATWMTANTANVLSPAIYVTAVALFVTAWVFFFIPETANKPLRRFHTEPQYDKEKFDVLTISSTKLDVSA</sequence>
<keyword evidence="3" id="KW-1003">Cell membrane</keyword>
<evidence type="ECO:0000256" key="6">
    <source>
        <dbReference type="ARBA" id="ARBA00022989"/>
    </source>
</evidence>